<comment type="caution">
    <text evidence="4">The sequence shown here is derived from an EMBL/GenBank/DDBJ whole genome shotgun (WGS) entry which is preliminary data.</text>
</comment>
<keyword evidence="2" id="KW-1133">Transmembrane helix</keyword>
<evidence type="ECO:0000256" key="2">
    <source>
        <dbReference type="SAM" id="Phobius"/>
    </source>
</evidence>
<organism evidence="4 5">
    <name type="scientific">Lachnoanaerobaculum saburreum DSM 3986</name>
    <dbReference type="NCBI Taxonomy" id="887325"/>
    <lineage>
        <taxon>Bacteria</taxon>
        <taxon>Bacillati</taxon>
        <taxon>Bacillota</taxon>
        <taxon>Clostridia</taxon>
        <taxon>Lachnospirales</taxon>
        <taxon>Lachnospiraceae</taxon>
        <taxon>Lachnoanaerobaculum</taxon>
    </lineage>
</organism>
<dbReference type="eggNOG" id="COG2148">
    <property type="taxonomic scope" value="Bacteria"/>
</dbReference>
<evidence type="ECO:0000259" key="3">
    <source>
        <dbReference type="Pfam" id="PF02397"/>
    </source>
</evidence>
<keyword evidence="2" id="KW-0472">Membrane</keyword>
<evidence type="ECO:0000256" key="1">
    <source>
        <dbReference type="ARBA" id="ARBA00006464"/>
    </source>
</evidence>
<feature type="domain" description="Bacterial sugar transferase" evidence="3">
    <location>
        <begin position="54"/>
        <end position="233"/>
    </location>
</feature>
<proteinExistence type="inferred from homology"/>
<evidence type="ECO:0000313" key="4">
    <source>
        <dbReference type="EMBL" id="EFU76057.1"/>
    </source>
</evidence>
<dbReference type="HOGENOM" id="CLU_024920_1_4_9"/>
<dbReference type="EC" id="2.4.1.-" evidence="4"/>
<comment type="similarity">
    <text evidence="1">Belongs to the bacterial sugar transferase family.</text>
</comment>
<feature type="transmembrane region" description="Helical" evidence="2">
    <location>
        <begin position="56"/>
        <end position="80"/>
    </location>
</feature>
<dbReference type="InterPro" id="IPR003362">
    <property type="entry name" value="Bact_transf"/>
</dbReference>
<dbReference type="Pfam" id="PF02397">
    <property type="entry name" value="Bac_transf"/>
    <property type="match status" value="1"/>
</dbReference>
<keyword evidence="4" id="KW-0808">Transferase</keyword>
<gene>
    <name evidence="4" type="ORF">HMPREF0381_2024</name>
</gene>
<reference evidence="4 5" key="1">
    <citation type="submission" date="2010-12" db="EMBL/GenBank/DDBJ databases">
        <authorList>
            <person name="Muzny D."/>
            <person name="Qin X."/>
            <person name="Deng J."/>
            <person name="Jiang H."/>
            <person name="Liu Y."/>
            <person name="Qu J."/>
            <person name="Song X.-Z."/>
            <person name="Zhang L."/>
            <person name="Thornton R."/>
            <person name="Coyle M."/>
            <person name="Francisco L."/>
            <person name="Jackson L."/>
            <person name="Javaid M."/>
            <person name="Korchina V."/>
            <person name="Kovar C."/>
            <person name="Mata R."/>
            <person name="Mathew T."/>
            <person name="Ngo R."/>
            <person name="Nguyen L."/>
            <person name="Nguyen N."/>
            <person name="Okwuonu G."/>
            <person name="Ongeri F."/>
            <person name="Pham C."/>
            <person name="Simmons D."/>
            <person name="Wilczek-Boney K."/>
            <person name="Hale W."/>
            <person name="Jakkamsetti A."/>
            <person name="Pham P."/>
            <person name="Ruth R."/>
            <person name="San Lucas F."/>
            <person name="Warren J."/>
            <person name="Zhang J."/>
            <person name="Zhao Z."/>
            <person name="Zhou C."/>
            <person name="Zhu D."/>
            <person name="Lee S."/>
            <person name="Bess C."/>
            <person name="Blankenburg K."/>
            <person name="Forbes L."/>
            <person name="Fu Q."/>
            <person name="Gubbala S."/>
            <person name="Hirani K."/>
            <person name="Jayaseelan J.C."/>
            <person name="Lara F."/>
            <person name="Munidasa M."/>
            <person name="Palculict T."/>
            <person name="Patil S."/>
            <person name="Pu L.-L."/>
            <person name="Saada N."/>
            <person name="Tang L."/>
            <person name="Weissenberger G."/>
            <person name="Zhu Y."/>
            <person name="Hemphill L."/>
            <person name="Shang Y."/>
            <person name="Youmans B."/>
            <person name="Ayvaz T."/>
            <person name="Ross M."/>
            <person name="Santibanez J."/>
            <person name="Aqrawi P."/>
            <person name="Gross S."/>
            <person name="Joshi V."/>
            <person name="Fowler G."/>
            <person name="Nazareth L."/>
            <person name="Reid J."/>
            <person name="Worley K."/>
            <person name="Petrosino J."/>
            <person name="Highlander S."/>
            <person name="Gibbs R."/>
        </authorList>
    </citation>
    <scope>NUCLEOTIDE SEQUENCE [LARGE SCALE GENOMIC DNA]</scope>
    <source>
        <strain evidence="4 5">DSM 3986</strain>
    </source>
</reference>
<protein>
    <submittedName>
        <fullName evidence="4">Bacterial sugar transferase</fullName>
        <ecNumber evidence="4">2.4.1.-</ecNumber>
    </submittedName>
</protein>
<dbReference type="GO" id="GO:0016780">
    <property type="term" value="F:phosphotransferase activity, for other substituted phosphate groups"/>
    <property type="evidence" value="ECO:0007669"/>
    <property type="project" value="TreeGrafter"/>
</dbReference>
<dbReference type="PANTHER" id="PTHR30576:SF8">
    <property type="entry name" value="UNDECAPRENYL-PHOSPHATE GALACTOSE PHOSPHOTRANSFERASE"/>
    <property type="match status" value="1"/>
</dbReference>
<dbReference type="RefSeq" id="WP_008751788.1">
    <property type="nucleotide sequence ID" value="NZ_GL622296.1"/>
</dbReference>
<dbReference type="Proteomes" id="UP000003434">
    <property type="component" value="Unassembled WGS sequence"/>
</dbReference>
<name>E6LPY9_9FIRM</name>
<dbReference type="GO" id="GO:0016757">
    <property type="term" value="F:glycosyltransferase activity"/>
    <property type="evidence" value="ECO:0007669"/>
    <property type="project" value="UniProtKB-KW"/>
</dbReference>
<keyword evidence="4" id="KW-0328">Glycosyltransferase</keyword>
<dbReference type="AlphaFoldDB" id="E6LPY9"/>
<evidence type="ECO:0000313" key="5">
    <source>
        <dbReference type="Proteomes" id="UP000003434"/>
    </source>
</evidence>
<dbReference type="EMBL" id="AEPW01000079">
    <property type="protein sequence ID" value="EFU76057.1"/>
    <property type="molecule type" value="Genomic_DNA"/>
</dbReference>
<sequence length="281" mass="33004">MLRINKNGMITKILVKVLIITDKIISTNKKKNTCRVKYSNLQYRRISFYEKYIKRIFDIICSVLAIIVFWWLYVIIAILVRIKLGSPILFTQYRPGIIDQRTGKEKIFKLYKFRTMIDKRDSNGELLPDNLRMTKFGAWLRSTSLDELPEVISILKGDMSVIGPRPQLVRDMVFMSNKQRMRHTVKPGLSGLAQIMGRNAISWDKKLKYDLHYLKHISFKNDLYILLNTVIKAFLKKEGITEEGKVTSSDYGDYLLSNNQISREEYDKMHRKAERILEKIV</sequence>
<keyword evidence="2" id="KW-0812">Transmembrane</keyword>
<dbReference type="PANTHER" id="PTHR30576">
    <property type="entry name" value="COLANIC BIOSYNTHESIS UDP-GLUCOSE LIPID CARRIER TRANSFERASE"/>
    <property type="match status" value="1"/>
</dbReference>
<accession>E6LPY9</accession>